<dbReference type="AlphaFoldDB" id="A0A284VT14"/>
<dbReference type="Proteomes" id="UP000218615">
    <property type="component" value="Unassembled WGS sequence"/>
</dbReference>
<dbReference type="EMBL" id="FZMP01000219">
    <property type="protein sequence ID" value="SNQ62424.1"/>
    <property type="molecule type" value="Genomic_DNA"/>
</dbReference>
<gene>
    <name evidence="1" type="ORF">MNV_700078</name>
</gene>
<sequence>MEKWYDLYEKYRSEFKAFADFVKWYNTVRFHESLDQKHFLQTPENAFWSRLPVESKLNVFLKRMEAEINVFGRI</sequence>
<organism evidence="1 2">
    <name type="scientific">Candidatus Methanoperedens nitratireducens</name>
    <dbReference type="NCBI Taxonomy" id="1392998"/>
    <lineage>
        <taxon>Archaea</taxon>
        <taxon>Methanobacteriati</taxon>
        <taxon>Methanobacteriota</taxon>
        <taxon>Stenosarchaea group</taxon>
        <taxon>Methanomicrobia</taxon>
        <taxon>Methanosarcinales</taxon>
        <taxon>ANME-2 cluster</taxon>
        <taxon>Candidatus Methanoperedentaceae</taxon>
        <taxon>Candidatus Methanoperedens</taxon>
    </lineage>
</organism>
<evidence type="ECO:0000313" key="2">
    <source>
        <dbReference type="Proteomes" id="UP000218615"/>
    </source>
</evidence>
<accession>A0A284VT14</accession>
<keyword evidence="2" id="KW-1185">Reference proteome</keyword>
<proteinExistence type="predicted"/>
<reference evidence="2" key="1">
    <citation type="submission" date="2017-06" db="EMBL/GenBank/DDBJ databases">
        <authorList>
            <person name="Cremers G."/>
        </authorList>
    </citation>
    <scope>NUCLEOTIDE SEQUENCE [LARGE SCALE GENOMIC DNA]</scope>
</reference>
<evidence type="ECO:0000313" key="1">
    <source>
        <dbReference type="EMBL" id="SNQ62424.1"/>
    </source>
</evidence>
<protein>
    <submittedName>
        <fullName evidence="1">Uncharacterized protein</fullName>
    </submittedName>
</protein>
<name>A0A284VT14_9EURY</name>